<dbReference type="PATRIC" id="fig|298794.3.peg.6655"/>
<keyword evidence="4" id="KW-1185">Reference proteome</keyword>
<dbReference type="Proteomes" id="UP000035955">
    <property type="component" value="Unassembled WGS sequence"/>
</dbReference>
<evidence type="ECO:0000259" key="2">
    <source>
        <dbReference type="Pfam" id="PF23639"/>
    </source>
</evidence>
<feature type="domain" description="Toprim" evidence="1">
    <location>
        <begin position="225"/>
        <end position="314"/>
    </location>
</feature>
<organism evidence="3 4">
    <name type="scientific">Methylobacterium variabile</name>
    <dbReference type="NCBI Taxonomy" id="298794"/>
    <lineage>
        <taxon>Bacteria</taxon>
        <taxon>Pseudomonadati</taxon>
        <taxon>Pseudomonadota</taxon>
        <taxon>Alphaproteobacteria</taxon>
        <taxon>Hyphomicrobiales</taxon>
        <taxon>Methylobacteriaceae</taxon>
        <taxon>Methylobacterium</taxon>
    </lineage>
</organism>
<dbReference type="Pfam" id="PF13362">
    <property type="entry name" value="Toprim_3"/>
    <property type="match status" value="1"/>
</dbReference>
<evidence type="ECO:0000313" key="3">
    <source>
        <dbReference type="EMBL" id="KMO39317.1"/>
    </source>
</evidence>
<name>A0A0J6T0B9_9HYPH</name>
<dbReference type="InterPro" id="IPR006171">
    <property type="entry name" value="TOPRIM_dom"/>
</dbReference>
<comment type="caution">
    <text evidence="3">The sequence shown here is derived from an EMBL/GenBank/DDBJ whole genome shotgun (WGS) entry which is preliminary data.</text>
</comment>
<dbReference type="EMBL" id="LABY01000060">
    <property type="protein sequence ID" value="KMO39317.1"/>
    <property type="molecule type" value="Genomic_DNA"/>
</dbReference>
<evidence type="ECO:0000259" key="1">
    <source>
        <dbReference type="Pfam" id="PF13362"/>
    </source>
</evidence>
<evidence type="ECO:0000313" key="4">
    <source>
        <dbReference type="Proteomes" id="UP000035955"/>
    </source>
</evidence>
<dbReference type="Pfam" id="PF23639">
    <property type="entry name" value="DUF7146"/>
    <property type="match status" value="1"/>
</dbReference>
<accession>A0A0J6T0B9</accession>
<protein>
    <submittedName>
        <fullName evidence="3">Uncharacterized protein</fullName>
    </submittedName>
</protein>
<reference evidence="3 4" key="1">
    <citation type="submission" date="2015-03" db="EMBL/GenBank/DDBJ databases">
        <title>Genome sequencing of Methylobacterium variabile DSM 16961.</title>
        <authorList>
            <person name="Chaudhry V."/>
            <person name="Patil P.B."/>
        </authorList>
    </citation>
    <scope>NUCLEOTIDE SEQUENCE [LARGE SCALE GENOMIC DNA]</scope>
    <source>
        <strain evidence="3 4">DSM 16961</strain>
    </source>
</reference>
<dbReference type="AlphaFoldDB" id="A0A0J6T0B9"/>
<feature type="domain" description="DUF7146" evidence="2">
    <location>
        <begin position="113"/>
        <end position="214"/>
    </location>
</feature>
<dbReference type="InterPro" id="IPR055570">
    <property type="entry name" value="DUF7146"/>
</dbReference>
<gene>
    <name evidence="3" type="ORF">VQ02_10270</name>
</gene>
<proteinExistence type="predicted"/>
<sequence>MVAPADLLDIHAIARALGGEVVGRDRALVPGPGHSRTDRSLSVWIDPVAPEGYRVHSFASDPFEECRDYVRGAVGLPAWQGNERISVDPAEIARRRAAREEARATAEAEVLSKRQRALRIWNAAHDPRGTLVETYLRNRGLDLPDELAGEVLRFAPICPWGDETVPAMVALFRCAITDAPTGIHRTALSQDGRKRFEGAAARKMYGGAVGAVIKLDADAEVTHGLAIGEGIETGMAARQLGIRPVWATGSVGAISVFPVVPGVDALTILGETDRTGANAAAVQACGSRWVEANRLVDVVRPKGGGDMNDVVQECVSGCR</sequence>